<dbReference type="InterPro" id="IPR016790">
    <property type="entry name" value="Thiol_ester_hydratase_Rv0216"/>
</dbReference>
<proteinExistence type="predicted"/>
<dbReference type="Gene3D" id="3.10.129.10">
    <property type="entry name" value="Hotdog Thioesterase"/>
    <property type="match status" value="1"/>
</dbReference>
<dbReference type="RefSeq" id="WP_060819449.1">
    <property type="nucleotide sequence ID" value="NZ_FCOC02000006.1"/>
</dbReference>
<dbReference type="CDD" id="cd03451">
    <property type="entry name" value="FkbR2"/>
    <property type="match status" value="2"/>
</dbReference>
<dbReference type="EMBL" id="FCOC02000006">
    <property type="protein sequence ID" value="SAL30061.1"/>
    <property type="molecule type" value="Genomic_DNA"/>
</dbReference>
<evidence type="ECO:0000313" key="2">
    <source>
        <dbReference type="Proteomes" id="UP000054893"/>
    </source>
</evidence>
<dbReference type="GO" id="GO:0016829">
    <property type="term" value="F:lyase activity"/>
    <property type="evidence" value="ECO:0007669"/>
    <property type="project" value="InterPro"/>
</dbReference>
<evidence type="ECO:0000313" key="1">
    <source>
        <dbReference type="EMBL" id="SAL30061.1"/>
    </source>
</evidence>
<sequence length="378" mass="41488">MADKERRGNFFEDFHLDQVIRHGTPRTVTEGDASMYVALTGSRAITHSSATAAQELGFTSRPIDDLLVFNIAFGKTVPDISMNAIANLGYAEARFLCPVYAGNTLHCESVVIGLKENSSGKSGVVYVRSTAYREDDHPVITWVRWVMVHKRVQGKTASTPEDTARKAASKEHRVPALSAFVPTDKLLPHARLRSSEAIQELGETTGSLDFWEDYAVGERINHPSGATVEEAEHMLATRLYQNNARPHFDALAMRDSRVGRRLVYGGHVISVCRALAYDGLENVLSILAINAGTHVAAIVAGDTLYAYSEVVDKWKLPGRTDVAALRLRLVGLKNTSPSKVERAIEETDGVPAYHPGVVLDLDYTVLMPRAQGARLRHS</sequence>
<reference evidence="1 2" key="1">
    <citation type="submission" date="2016-01" db="EMBL/GenBank/DDBJ databases">
        <authorList>
            <person name="Oliw E.H."/>
        </authorList>
    </citation>
    <scope>NUCLEOTIDE SEQUENCE [LARGE SCALE GENOMIC DNA]</scope>
    <source>
        <strain evidence="1">LMG 22029</strain>
    </source>
</reference>
<gene>
    <name evidence="1" type="ORF">AWB64_02623</name>
</gene>
<dbReference type="Proteomes" id="UP000054893">
    <property type="component" value="Unassembled WGS sequence"/>
</dbReference>
<dbReference type="InterPro" id="IPR048274">
    <property type="entry name" value="MC_hydratase"/>
</dbReference>
<name>A0A158GDY7_CABSO</name>
<dbReference type="PANTHER" id="PTHR43664:SF1">
    <property type="entry name" value="BETA-METHYLMALYL-COA DEHYDRATASE"/>
    <property type="match status" value="1"/>
</dbReference>
<dbReference type="AlphaFoldDB" id="A0A158GDY7"/>
<accession>A0A158GDY7</accession>
<dbReference type="InterPro" id="IPR029069">
    <property type="entry name" value="HotDog_dom_sf"/>
</dbReference>
<protein>
    <submittedName>
        <fullName evidence="1">Hydratase</fullName>
    </submittedName>
</protein>
<dbReference type="InterPro" id="IPR052342">
    <property type="entry name" value="MCH/BMMD"/>
</dbReference>
<dbReference type="OrthoDB" id="6703795at2"/>
<dbReference type="PANTHER" id="PTHR43664">
    <property type="entry name" value="MONOAMINE OXIDASE-RELATED"/>
    <property type="match status" value="1"/>
</dbReference>
<dbReference type="PIRSF" id="PIRSF021494">
    <property type="entry name" value="Rv0216_prd"/>
    <property type="match status" value="1"/>
</dbReference>
<organism evidence="1 2">
    <name type="scientific">Caballeronia sordidicola</name>
    <name type="common">Burkholderia sordidicola</name>
    <dbReference type="NCBI Taxonomy" id="196367"/>
    <lineage>
        <taxon>Bacteria</taxon>
        <taxon>Pseudomonadati</taxon>
        <taxon>Pseudomonadota</taxon>
        <taxon>Betaproteobacteria</taxon>
        <taxon>Burkholderiales</taxon>
        <taxon>Burkholderiaceae</taxon>
        <taxon>Caballeronia</taxon>
    </lineage>
</organism>
<dbReference type="SUPFAM" id="SSF54637">
    <property type="entry name" value="Thioesterase/thiol ester dehydrase-isomerase"/>
    <property type="match status" value="2"/>
</dbReference>
<dbReference type="Pfam" id="PF19315">
    <property type="entry name" value="MC_hydratase"/>
    <property type="match status" value="1"/>
</dbReference>